<dbReference type="AlphaFoldDB" id="A0A0P0INV9"/>
<proteinExistence type="predicted"/>
<keyword evidence="1" id="KW-0732">Signal</keyword>
<protein>
    <submittedName>
        <fullName evidence="2">Uncharacterized protein</fullName>
    </submittedName>
</protein>
<feature type="chain" id="PRO_5009792008" evidence="1">
    <location>
        <begin position="24"/>
        <end position="110"/>
    </location>
</feature>
<organism evidence="2 3">
    <name type="scientific">Blastochloris viridis</name>
    <name type="common">Rhodopseudomonas viridis</name>
    <dbReference type="NCBI Taxonomy" id="1079"/>
    <lineage>
        <taxon>Bacteria</taxon>
        <taxon>Pseudomonadati</taxon>
        <taxon>Pseudomonadota</taxon>
        <taxon>Alphaproteobacteria</taxon>
        <taxon>Hyphomicrobiales</taxon>
        <taxon>Blastochloridaceae</taxon>
        <taxon>Blastochloris</taxon>
    </lineage>
</organism>
<evidence type="ECO:0000313" key="2">
    <source>
        <dbReference type="EMBL" id="CUU41254.1"/>
    </source>
</evidence>
<dbReference type="OrthoDB" id="9150143at2"/>
<keyword evidence="3" id="KW-1185">Reference proteome</keyword>
<feature type="signal peptide" evidence="1">
    <location>
        <begin position="1"/>
        <end position="23"/>
    </location>
</feature>
<dbReference type="EMBL" id="LN907867">
    <property type="protein sequence ID" value="CUU41254.1"/>
    <property type="molecule type" value="Genomic_DNA"/>
</dbReference>
<sequence>MGFPRSVLVGCVAAVLFGAAASAETTTFVIPNVDGYGIDECLASGRPCGQAAAAAWCRSRDYTAVVEFGRFDRDESTGSLPATQVAQLSPITPSCSGRSCREQVAIICVR</sequence>
<gene>
    <name evidence="2" type="ORF">BVIRIDIS_02430</name>
</gene>
<dbReference type="Proteomes" id="UP000065734">
    <property type="component" value="Chromosome I"/>
</dbReference>
<evidence type="ECO:0000256" key="1">
    <source>
        <dbReference type="SAM" id="SignalP"/>
    </source>
</evidence>
<dbReference type="RefSeq" id="WP_145912070.1">
    <property type="nucleotide sequence ID" value="NZ_CP012946.1"/>
</dbReference>
<dbReference type="PATRIC" id="fig|1079.6.peg.826"/>
<evidence type="ECO:0000313" key="3">
    <source>
        <dbReference type="Proteomes" id="UP000065734"/>
    </source>
</evidence>
<name>A0A0P0INV9_BLAVI</name>
<reference evidence="3" key="1">
    <citation type="journal article" date="2016" name="Genome Announc.">
        <title>Revised genome sequence of the purple photosynthetic bacterium Blastochloris viridis.</title>
        <authorList>
            <person name="Liu L.N."/>
            <person name="Faulkner M."/>
            <person name="Liu X."/>
            <person name="Huang F."/>
            <person name="Darby A.C."/>
            <person name="Hall N."/>
        </authorList>
    </citation>
    <scope>NUCLEOTIDE SEQUENCE [LARGE SCALE GENOMIC DNA]</scope>
    <source>
        <strain evidence="3">ATCC 19567 / DSM 133 / F</strain>
    </source>
</reference>
<dbReference type="KEGG" id="bvr:BVIR_798"/>
<accession>A0A0P0INV9</accession>